<dbReference type="OrthoDB" id="414243at2759"/>
<evidence type="ECO:0008006" key="5">
    <source>
        <dbReference type="Google" id="ProtNLM"/>
    </source>
</evidence>
<gene>
    <name evidence="3" type="ORF">AMAG_02355</name>
</gene>
<name>A0A0L0S1W0_ALLM3</name>
<dbReference type="STRING" id="578462.A0A0L0S1W0"/>
<dbReference type="eggNOG" id="KOG1695">
    <property type="taxonomic scope" value="Eukaryota"/>
</dbReference>
<dbReference type="InterPro" id="IPR036282">
    <property type="entry name" value="Glutathione-S-Trfase_C_sf"/>
</dbReference>
<feature type="domain" description="GST N-terminal" evidence="1">
    <location>
        <begin position="93"/>
        <end position="174"/>
    </location>
</feature>
<dbReference type="InterPro" id="IPR050213">
    <property type="entry name" value="GST_superfamily"/>
</dbReference>
<dbReference type="SUPFAM" id="SSF47616">
    <property type="entry name" value="GST C-terminal domain-like"/>
    <property type="match status" value="1"/>
</dbReference>
<evidence type="ECO:0000313" key="3">
    <source>
        <dbReference type="EMBL" id="KNE56557.1"/>
    </source>
</evidence>
<dbReference type="Gene3D" id="3.40.30.10">
    <property type="entry name" value="Glutaredoxin"/>
    <property type="match status" value="1"/>
</dbReference>
<dbReference type="InterPro" id="IPR036249">
    <property type="entry name" value="Thioredoxin-like_sf"/>
</dbReference>
<dbReference type="PROSITE" id="PS50404">
    <property type="entry name" value="GST_NTER"/>
    <property type="match status" value="1"/>
</dbReference>
<dbReference type="InterPro" id="IPR010987">
    <property type="entry name" value="Glutathione-S-Trfase_C-like"/>
</dbReference>
<organism evidence="3 4">
    <name type="scientific">Allomyces macrogynus (strain ATCC 38327)</name>
    <name type="common">Allomyces javanicus var. macrogynus</name>
    <dbReference type="NCBI Taxonomy" id="578462"/>
    <lineage>
        <taxon>Eukaryota</taxon>
        <taxon>Fungi</taxon>
        <taxon>Fungi incertae sedis</taxon>
        <taxon>Blastocladiomycota</taxon>
        <taxon>Blastocladiomycetes</taxon>
        <taxon>Blastocladiales</taxon>
        <taxon>Blastocladiaceae</taxon>
        <taxon>Allomyces</taxon>
    </lineage>
</organism>
<dbReference type="PANTHER" id="PTHR11571:SF150">
    <property type="entry name" value="GLUTATHIONE S-TRANSFERASE"/>
    <property type="match status" value="1"/>
</dbReference>
<dbReference type="InterPro" id="IPR004046">
    <property type="entry name" value="GST_C"/>
</dbReference>
<dbReference type="Proteomes" id="UP000054350">
    <property type="component" value="Unassembled WGS sequence"/>
</dbReference>
<accession>A0A0L0S1W0</accession>
<dbReference type="PROSITE" id="PS50405">
    <property type="entry name" value="GST_CTER"/>
    <property type="match status" value="1"/>
</dbReference>
<dbReference type="Gene3D" id="1.20.1050.10">
    <property type="match status" value="1"/>
</dbReference>
<proteinExistence type="predicted"/>
<dbReference type="AlphaFoldDB" id="A0A0L0S1W0"/>
<reference evidence="3 4" key="1">
    <citation type="submission" date="2009-11" db="EMBL/GenBank/DDBJ databases">
        <title>Annotation of Allomyces macrogynus ATCC 38327.</title>
        <authorList>
            <consortium name="The Broad Institute Genome Sequencing Platform"/>
            <person name="Russ C."/>
            <person name="Cuomo C."/>
            <person name="Burger G."/>
            <person name="Gray M.W."/>
            <person name="Holland P.W.H."/>
            <person name="King N."/>
            <person name="Lang F.B.F."/>
            <person name="Roger A.J."/>
            <person name="Ruiz-Trillo I."/>
            <person name="Young S.K."/>
            <person name="Zeng Q."/>
            <person name="Gargeya S."/>
            <person name="Fitzgerald M."/>
            <person name="Haas B."/>
            <person name="Abouelleil A."/>
            <person name="Alvarado L."/>
            <person name="Arachchi H.M."/>
            <person name="Berlin A."/>
            <person name="Chapman S.B."/>
            <person name="Gearin G."/>
            <person name="Goldberg J."/>
            <person name="Griggs A."/>
            <person name="Gujja S."/>
            <person name="Hansen M."/>
            <person name="Heiman D."/>
            <person name="Howarth C."/>
            <person name="Larimer J."/>
            <person name="Lui A."/>
            <person name="MacDonald P.J.P."/>
            <person name="McCowen C."/>
            <person name="Montmayeur A."/>
            <person name="Murphy C."/>
            <person name="Neiman D."/>
            <person name="Pearson M."/>
            <person name="Priest M."/>
            <person name="Roberts A."/>
            <person name="Saif S."/>
            <person name="Shea T."/>
            <person name="Sisk P."/>
            <person name="Stolte C."/>
            <person name="Sykes S."/>
            <person name="Wortman J."/>
            <person name="Nusbaum C."/>
            <person name="Birren B."/>
        </authorList>
    </citation>
    <scope>NUCLEOTIDE SEQUENCE [LARGE SCALE GENOMIC DNA]</scope>
    <source>
        <strain evidence="3 4">ATCC 38327</strain>
    </source>
</reference>
<dbReference type="Pfam" id="PF02798">
    <property type="entry name" value="GST_N"/>
    <property type="match status" value="1"/>
</dbReference>
<dbReference type="EMBL" id="GG745330">
    <property type="protein sequence ID" value="KNE56557.1"/>
    <property type="molecule type" value="Genomic_DNA"/>
</dbReference>
<dbReference type="InterPro" id="IPR040079">
    <property type="entry name" value="Glutathione_S-Trfase"/>
</dbReference>
<dbReference type="Pfam" id="PF14497">
    <property type="entry name" value="GST_C_3"/>
    <property type="match status" value="1"/>
</dbReference>
<dbReference type="GO" id="GO:0004364">
    <property type="term" value="F:glutathione transferase activity"/>
    <property type="evidence" value="ECO:0007669"/>
    <property type="project" value="TreeGrafter"/>
</dbReference>
<feature type="domain" description="GST C-terminal" evidence="2">
    <location>
        <begin position="176"/>
        <end position="301"/>
    </location>
</feature>
<evidence type="ECO:0000313" key="4">
    <source>
        <dbReference type="Proteomes" id="UP000054350"/>
    </source>
</evidence>
<reference evidence="4" key="2">
    <citation type="submission" date="2009-11" db="EMBL/GenBank/DDBJ databases">
        <title>The Genome Sequence of Allomyces macrogynus strain ATCC 38327.</title>
        <authorList>
            <consortium name="The Broad Institute Genome Sequencing Platform"/>
            <person name="Russ C."/>
            <person name="Cuomo C."/>
            <person name="Shea T."/>
            <person name="Young S.K."/>
            <person name="Zeng Q."/>
            <person name="Koehrsen M."/>
            <person name="Haas B."/>
            <person name="Borodovsky M."/>
            <person name="Guigo R."/>
            <person name="Alvarado L."/>
            <person name="Berlin A."/>
            <person name="Borenstein D."/>
            <person name="Chen Z."/>
            <person name="Engels R."/>
            <person name="Freedman E."/>
            <person name="Gellesch M."/>
            <person name="Goldberg J."/>
            <person name="Griggs A."/>
            <person name="Gujja S."/>
            <person name="Heiman D."/>
            <person name="Hepburn T."/>
            <person name="Howarth C."/>
            <person name="Jen D."/>
            <person name="Larson L."/>
            <person name="Lewis B."/>
            <person name="Mehta T."/>
            <person name="Park D."/>
            <person name="Pearson M."/>
            <person name="Roberts A."/>
            <person name="Saif S."/>
            <person name="Shenoy N."/>
            <person name="Sisk P."/>
            <person name="Stolte C."/>
            <person name="Sykes S."/>
            <person name="Walk T."/>
            <person name="White J."/>
            <person name="Yandava C."/>
            <person name="Burger G."/>
            <person name="Gray M.W."/>
            <person name="Holland P.W.H."/>
            <person name="King N."/>
            <person name="Lang F.B.F."/>
            <person name="Roger A.J."/>
            <person name="Ruiz-Trillo I."/>
            <person name="Lander E."/>
            <person name="Nusbaum C."/>
        </authorList>
    </citation>
    <scope>NUCLEOTIDE SEQUENCE [LARGE SCALE GENOMIC DNA]</scope>
    <source>
        <strain evidence="4">ATCC 38327</strain>
    </source>
</reference>
<dbReference type="SUPFAM" id="SSF52833">
    <property type="entry name" value="Thioredoxin-like"/>
    <property type="match status" value="1"/>
</dbReference>
<protein>
    <recommendedName>
        <fullName evidence="5">Glutathione S-transferase</fullName>
    </recommendedName>
</protein>
<dbReference type="GO" id="GO:0006749">
    <property type="term" value="P:glutathione metabolic process"/>
    <property type="evidence" value="ECO:0007669"/>
    <property type="project" value="TreeGrafter"/>
</dbReference>
<evidence type="ECO:0000259" key="1">
    <source>
        <dbReference type="PROSITE" id="PS50404"/>
    </source>
</evidence>
<dbReference type="InterPro" id="IPR004045">
    <property type="entry name" value="Glutathione_S-Trfase_N"/>
</dbReference>
<dbReference type="CDD" id="cd03039">
    <property type="entry name" value="GST_N_Sigma_like"/>
    <property type="match status" value="1"/>
</dbReference>
<dbReference type="VEuPathDB" id="FungiDB:AMAG_02355"/>
<evidence type="ECO:0000259" key="2">
    <source>
        <dbReference type="PROSITE" id="PS50405"/>
    </source>
</evidence>
<keyword evidence="4" id="KW-1185">Reference proteome</keyword>
<dbReference type="PANTHER" id="PTHR11571">
    <property type="entry name" value="GLUTATHIONE S-TRANSFERASE"/>
    <property type="match status" value="1"/>
</dbReference>
<sequence length="301" mass="33113">MAARLASRLAICHLPAGTVRTATFSTRAATSRGAIVVGVQPAKRADQALQQQYKFGAWATTTLSPSHRLDHLHQARSFATTPSLNTSTTMASPKYTVWYYPGKGRAENARLILEAAGVPYENKYIGDWKVEKPTTPFGQLPVLLMTDEKTNQPMQLAQSAAIVRYLARKYDLVAEDALDFAIADSVYESTNDINELLMRIVWATPEPEKPAAIEKFKQETLPGFIKSHTAILEKNGNKGIYAGNKMTYVELAAFNTINELNTVVPGAISATTAPALWKMHELVASHDKIKAYLASPRLHKV</sequence>
<dbReference type="SFLD" id="SFLDS00019">
    <property type="entry name" value="Glutathione_Transferase_(cytos"/>
    <property type="match status" value="1"/>
</dbReference>